<keyword evidence="1" id="KW-0472">Membrane</keyword>
<gene>
    <name evidence="2" type="ORF">QYT958_LOCUS34653</name>
</gene>
<sequence length="160" mass="18392">DHYHHTIIPFTMFVLFILFAAAAFVNSDSDREYNNLSDLLKIEYFLKTTTTTTIVTIITTTTTTTINKIDQIKKIANNINVTNEAVKILLPSICVFILTIFSIICHFARKCYLNDGDCKQAWFYLKTPAEYRRRREIARNKKVVLDQIIVQSSSSIYAIA</sequence>
<organism evidence="2 3">
    <name type="scientific">Rotaria socialis</name>
    <dbReference type="NCBI Taxonomy" id="392032"/>
    <lineage>
        <taxon>Eukaryota</taxon>
        <taxon>Metazoa</taxon>
        <taxon>Spiralia</taxon>
        <taxon>Gnathifera</taxon>
        <taxon>Rotifera</taxon>
        <taxon>Eurotatoria</taxon>
        <taxon>Bdelloidea</taxon>
        <taxon>Philodinida</taxon>
        <taxon>Philodinidae</taxon>
        <taxon>Rotaria</taxon>
    </lineage>
</organism>
<feature type="transmembrane region" description="Helical" evidence="1">
    <location>
        <begin position="45"/>
        <end position="67"/>
    </location>
</feature>
<accession>A0A821YTP0</accession>
<evidence type="ECO:0000313" key="3">
    <source>
        <dbReference type="Proteomes" id="UP000663848"/>
    </source>
</evidence>
<keyword evidence="1" id="KW-0812">Transmembrane</keyword>
<feature type="non-terminal residue" evidence="2">
    <location>
        <position position="1"/>
    </location>
</feature>
<feature type="transmembrane region" description="Helical" evidence="1">
    <location>
        <begin position="88"/>
        <end position="109"/>
    </location>
</feature>
<dbReference type="Proteomes" id="UP000663848">
    <property type="component" value="Unassembled WGS sequence"/>
</dbReference>
<evidence type="ECO:0000313" key="2">
    <source>
        <dbReference type="EMBL" id="CAF4965038.1"/>
    </source>
</evidence>
<feature type="transmembrane region" description="Helical" evidence="1">
    <location>
        <begin position="7"/>
        <end position="25"/>
    </location>
</feature>
<dbReference type="EMBL" id="CAJOBR010025162">
    <property type="protein sequence ID" value="CAF4965038.1"/>
    <property type="molecule type" value="Genomic_DNA"/>
</dbReference>
<name>A0A821YTP0_9BILA</name>
<comment type="caution">
    <text evidence="2">The sequence shown here is derived from an EMBL/GenBank/DDBJ whole genome shotgun (WGS) entry which is preliminary data.</text>
</comment>
<keyword evidence="1" id="KW-1133">Transmembrane helix</keyword>
<evidence type="ECO:0000256" key="1">
    <source>
        <dbReference type="SAM" id="Phobius"/>
    </source>
</evidence>
<proteinExistence type="predicted"/>
<protein>
    <submittedName>
        <fullName evidence="2">Uncharacterized protein</fullName>
    </submittedName>
</protein>
<dbReference type="AlphaFoldDB" id="A0A821YTP0"/>
<reference evidence="2" key="1">
    <citation type="submission" date="2021-02" db="EMBL/GenBank/DDBJ databases">
        <authorList>
            <person name="Nowell W R."/>
        </authorList>
    </citation>
    <scope>NUCLEOTIDE SEQUENCE</scope>
</reference>